<keyword evidence="2" id="KW-0479">Metal-binding</keyword>
<dbReference type="GO" id="GO:0016491">
    <property type="term" value="F:oxidoreductase activity"/>
    <property type="evidence" value="ECO:0007669"/>
    <property type="project" value="UniProtKB-KW"/>
</dbReference>
<evidence type="ECO:0000256" key="2">
    <source>
        <dbReference type="ARBA" id="ARBA00022723"/>
    </source>
</evidence>
<keyword evidence="9" id="KW-1185">Reference proteome</keyword>
<feature type="domain" description="Fe2OG dioxygenase" evidence="7">
    <location>
        <begin position="97"/>
        <end position="206"/>
    </location>
</feature>
<evidence type="ECO:0000256" key="5">
    <source>
        <dbReference type="ARBA" id="ARBA00023002"/>
    </source>
</evidence>
<name>A0ABV2CZD6_9SPHN</name>
<evidence type="ECO:0000256" key="4">
    <source>
        <dbReference type="ARBA" id="ARBA00022964"/>
    </source>
</evidence>
<evidence type="ECO:0000313" key="8">
    <source>
        <dbReference type="EMBL" id="MET1754774.1"/>
    </source>
</evidence>
<accession>A0ABV2CZD6</accession>
<gene>
    <name evidence="8" type="ORF">ABVV53_04780</name>
</gene>
<dbReference type="PANTHER" id="PTHR10869">
    <property type="entry name" value="PROLYL 4-HYDROXYLASE ALPHA SUBUNIT"/>
    <property type="match status" value="1"/>
</dbReference>
<dbReference type="Gene3D" id="2.60.120.620">
    <property type="entry name" value="q2cbj1_9rhob like domain"/>
    <property type="match status" value="1"/>
</dbReference>
<evidence type="ECO:0000256" key="3">
    <source>
        <dbReference type="ARBA" id="ARBA00022896"/>
    </source>
</evidence>
<dbReference type="SMART" id="SM00702">
    <property type="entry name" value="P4Hc"/>
    <property type="match status" value="1"/>
</dbReference>
<evidence type="ECO:0000259" key="7">
    <source>
        <dbReference type="PROSITE" id="PS51471"/>
    </source>
</evidence>
<organism evidence="8 9">
    <name type="scientific">Novosphingobium kalidii</name>
    <dbReference type="NCBI Taxonomy" id="3230299"/>
    <lineage>
        <taxon>Bacteria</taxon>
        <taxon>Pseudomonadati</taxon>
        <taxon>Pseudomonadota</taxon>
        <taxon>Alphaproteobacteria</taxon>
        <taxon>Sphingomonadales</taxon>
        <taxon>Sphingomonadaceae</taxon>
        <taxon>Novosphingobium</taxon>
    </lineage>
</organism>
<dbReference type="PROSITE" id="PS51471">
    <property type="entry name" value="FE2OG_OXY"/>
    <property type="match status" value="1"/>
</dbReference>
<comment type="caution">
    <text evidence="8">The sequence shown here is derived from an EMBL/GenBank/DDBJ whole genome shotgun (WGS) entry which is preliminary data.</text>
</comment>
<keyword evidence="5 8" id="KW-0560">Oxidoreductase</keyword>
<comment type="cofactor">
    <cofactor evidence="1">
        <name>L-ascorbate</name>
        <dbReference type="ChEBI" id="CHEBI:38290"/>
    </cofactor>
</comment>
<dbReference type="EC" id="1.14.11.-" evidence="8"/>
<keyword evidence="4" id="KW-0223">Dioxygenase</keyword>
<dbReference type="Proteomes" id="UP001548713">
    <property type="component" value="Unassembled WGS sequence"/>
</dbReference>
<reference evidence="8 9" key="1">
    <citation type="submission" date="2024-07" db="EMBL/GenBank/DDBJ databases">
        <title>Novosphingobium kalidii RD2P27.</title>
        <authorList>
            <person name="Sun J.-Q."/>
        </authorList>
    </citation>
    <scope>NUCLEOTIDE SEQUENCE [LARGE SCALE GENOMIC DNA]</scope>
    <source>
        <strain evidence="8 9">RD2P27</strain>
    </source>
</reference>
<keyword evidence="6" id="KW-0408">Iron</keyword>
<sequence>MQGPGESSASHLMAQSGVQRVPSQRLELFILRDFLSANECETLIELIEAERRPSTIANHNGDDLFRTSETCDLHHDHPCVAALDRKLADVSGIAPVYGERLQGQRYEAGQEFKAHTDYFEPGHPDYKTFCAVSGQRTWTFMVYLNDVEAGGATRFKVIDKIIQPERGKLLAWNNRRPDGSLNAATLHHAMKVRKGLKYVITRWYRERPWG</sequence>
<protein>
    <submittedName>
        <fullName evidence="8">2OG-Fe(II) oxygenase</fullName>
        <ecNumber evidence="8">1.14.11.-</ecNumber>
    </submittedName>
</protein>
<keyword evidence="3" id="KW-0847">Vitamin C</keyword>
<evidence type="ECO:0000313" key="9">
    <source>
        <dbReference type="Proteomes" id="UP001548713"/>
    </source>
</evidence>
<dbReference type="InterPro" id="IPR006620">
    <property type="entry name" value="Pro_4_hyd_alph"/>
</dbReference>
<dbReference type="EMBL" id="JBEWLY010000008">
    <property type="protein sequence ID" value="MET1754774.1"/>
    <property type="molecule type" value="Genomic_DNA"/>
</dbReference>
<dbReference type="InterPro" id="IPR005123">
    <property type="entry name" value="Oxoglu/Fe-dep_dioxygenase_dom"/>
</dbReference>
<evidence type="ECO:0000256" key="6">
    <source>
        <dbReference type="ARBA" id="ARBA00023004"/>
    </source>
</evidence>
<dbReference type="RefSeq" id="WP_353983437.1">
    <property type="nucleotide sequence ID" value="NZ_JBEWLY010000008.1"/>
</dbReference>
<dbReference type="Pfam" id="PF13640">
    <property type="entry name" value="2OG-FeII_Oxy_3"/>
    <property type="match status" value="1"/>
</dbReference>
<evidence type="ECO:0000256" key="1">
    <source>
        <dbReference type="ARBA" id="ARBA00001961"/>
    </source>
</evidence>
<dbReference type="InterPro" id="IPR045054">
    <property type="entry name" value="P4HA-like"/>
</dbReference>
<proteinExistence type="predicted"/>
<dbReference type="InterPro" id="IPR044862">
    <property type="entry name" value="Pro_4_hyd_alph_FE2OG_OXY"/>
</dbReference>
<dbReference type="PANTHER" id="PTHR10869:SF246">
    <property type="entry name" value="TRANSMEMBRANE PROLYL 4-HYDROXYLASE"/>
    <property type="match status" value="1"/>
</dbReference>